<dbReference type="RefSeq" id="WP_181554975.1">
    <property type="nucleotide sequence ID" value="NZ_CP064060.1"/>
</dbReference>
<sequence>MKVVFQTDVGKIRPHNEDCGGIFQNKDGHYLAVVADGMGGHRAGDVASEMTITYLKNEWEETENISSPDIAEQWLKDHVANINRILLHHSLQHEECQGMGTTIVSAICTDHFATIGHIGDSRCYLLNQNGFQQITEDHSLVNELVKTGQISKEDAEHHPRKNVLLRALGTEKEVKLDVKTISVEEHDVLLLCSDGLSNKVPEQAMVHILTSSESLEQKAQKLIDLANEHGGEDNITLAIVEFSAERESG</sequence>
<evidence type="ECO:0000256" key="7">
    <source>
        <dbReference type="ARBA" id="ARBA00047761"/>
    </source>
</evidence>
<evidence type="ECO:0000256" key="3">
    <source>
        <dbReference type="ARBA" id="ARBA00022723"/>
    </source>
</evidence>
<evidence type="ECO:0000256" key="8">
    <source>
        <dbReference type="ARBA" id="ARBA00048336"/>
    </source>
</evidence>
<dbReference type="CDD" id="cd00143">
    <property type="entry name" value="PP2Cc"/>
    <property type="match status" value="1"/>
</dbReference>
<dbReference type="EC" id="3.1.3.16" evidence="2"/>
<organism evidence="10 11">
    <name type="scientific">Thermaerobacillus caldiproteolyticus</name>
    <dbReference type="NCBI Taxonomy" id="247480"/>
    <lineage>
        <taxon>Bacteria</taxon>
        <taxon>Bacillati</taxon>
        <taxon>Bacillota</taxon>
        <taxon>Bacilli</taxon>
        <taxon>Bacillales</taxon>
        <taxon>Anoxybacillaceae</taxon>
        <taxon>Thermaerobacillus</taxon>
    </lineage>
</organism>
<dbReference type="InterPro" id="IPR036457">
    <property type="entry name" value="PPM-type-like_dom_sf"/>
</dbReference>
<keyword evidence="11" id="KW-1185">Reference proteome</keyword>
<dbReference type="SUPFAM" id="SSF81606">
    <property type="entry name" value="PP2C-like"/>
    <property type="match status" value="1"/>
</dbReference>
<dbReference type="EMBL" id="JACDUT010000002">
    <property type="protein sequence ID" value="MBA2874039.1"/>
    <property type="molecule type" value="Genomic_DNA"/>
</dbReference>
<evidence type="ECO:0000256" key="5">
    <source>
        <dbReference type="ARBA" id="ARBA00022912"/>
    </source>
</evidence>
<comment type="caution">
    <text evidence="10">The sequence shown here is derived from an EMBL/GenBank/DDBJ whole genome shotgun (WGS) entry which is preliminary data.</text>
</comment>
<evidence type="ECO:0000256" key="2">
    <source>
        <dbReference type="ARBA" id="ARBA00013081"/>
    </source>
</evidence>
<dbReference type="FunFam" id="3.60.40.10:FF:000002">
    <property type="entry name" value="Serine/threonine phosphatase stp"/>
    <property type="match status" value="1"/>
</dbReference>
<dbReference type="SMART" id="SM00331">
    <property type="entry name" value="PP2C_SIG"/>
    <property type="match status" value="1"/>
</dbReference>
<dbReference type="SMART" id="SM00332">
    <property type="entry name" value="PP2Cc"/>
    <property type="match status" value="1"/>
</dbReference>
<dbReference type="AlphaFoldDB" id="A0A7V9Z4S9"/>
<dbReference type="Proteomes" id="UP000523087">
    <property type="component" value="Unassembled WGS sequence"/>
</dbReference>
<evidence type="ECO:0000313" key="11">
    <source>
        <dbReference type="Proteomes" id="UP000523087"/>
    </source>
</evidence>
<dbReference type="GO" id="GO:0046872">
    <property type="term" value="F:metal ion binding"/>
    <property type="evidence" value="ECO:0007669"/>
    <property type="project" value="UniProtKB-KW"/>
</dbReference>
<dbReference type="InterPro" id="IPR001932">
    <property type="entry name" value="PPM-type_phosphatase-like_dom"/>
</dbReference>
<evidence type="ECO:0000256" key="1">
    <source>
        <dbReference type="ARBA" id="ARBA00001936"/>
    </source>
</evidence>
<comment type="cofactor">
    <cofactor evidence="1">
        <name>Mn(2+)</name>
        <dbReference type="ChEBI" id="CHEBI:29035"/>
    </cofactor>
</comment>
<accession>A0A7V9Z4S9</accession>
<keyword evidence="3" id="KW-0479">Metal-binding</keyword>
<evidence type="ECO:0000256" key="4">
    <source>
        <dbReference type="ARBA" id="ARBA00022801"/>
    </source>
</evidence>
<dbReference type="NCBIfam" id="NF033484">
    <property type="entry name" value="Stp1_PP2C_phos"/>
    <property type="match status" value="1"/>
</dbReference>
<comment type="catalytic activity">
    <reaction evidence="8">
        <text>O-phospho-L-threonyl-[protein] + H2O = L-threonyl-[protein] + phosphate</text>
        <dbReference type="Rhea" id="RHEA:47004"/>
        <dbReference type="Rhea" id="RHEA-COMP:11060"/>
        <dbReference type="Rhea" id="RHEA-COMP:11605"/>
        <dbReference type="ChEBI" id="CHEBI:15377"/>
        <dbReference type="ChEBI" id="CHEBI:30013"/>
        <dbReference type="ChEBI" id="CHEBI:43474"/>
        <dbReference type="ChEBI" id="CHEBI:61977"/>
        <dbReference type="EC" id="3.1.3.16"/>
    </reaction>
</comment>
<dbReference type="Pfam" id="PF13672">
    <property type="entry name" value="PP2C_2"/>
    <property type="match status" value="1"/>
</dbReference>
<protein>
    <recommendedName>
        <fullName evidence="2">protein-serine/threonine phosphatase</fullName>
        <ecNumber evidence="2">3.1.3.16</ecNumber>
    </recommendedName>
</protein>
<evidence type="ECO:0000259" key="9">
    <source>
        <dbReference type="PROSITE" id="PS51746"/>
    </source>
</evidence>
<evidence type="ECO:0000313" key="10">
    <source>
        <dbReference type="EMBL" id="MBA2874039.1"/>
    </source>
</evidence>
<keyword evidence="4 10" id="KW-0378">Hydrolase</keyword>
<dbReference type="Gene3D" id="3.60.40.10">
    <property type="entry name" value="PPM-type phosphatase domain"/>
    <property type="match status" value="1"/>
</dbReference>
<dbReference type="GO" id="GO:0004722">
    <property type="term" value="F:protein serine/threonine phosphatase activity"/>
    <property type="evidence" value="ECO:0007669"/>
    <property type="project" value="UniProtKB-EC"/>
</dbReference>
<name>A0A7V9Z4S9_9BACL</name>
<keyword evidence="6" id="KW-0464">Manganese</keyword>
<proteinExistence type="predicted"/>
<dbReference type="PANTHER" id="PTHR47992">
    <property type="entry name" value="PROTEIN PHOSPHATASE"/>
    <property type="match status" value="1"/>
</dbReference>
<keyword evidence="5" id="KW-0904">Protein phosphatase</keyword>
<comment type="catalytic activity">
    <reaction evidence="7">
        <text>O-phospho-L-seryl-[protein] + H2O = L-seryl-[protein] + phosphate</text>
        <dbReference type="Rhea" id="RHEA:20629"/>
        <dbReference type="Rhea" id="RHEA-COMP:9863"/>
        <dbReference type="Rhea" id="RHEA-COMP:11604"/>
        <dbReference type="ChEBI" id="CHEBI:15377"/>
        <dbReference type="ChEBI" id="CHEBI:29999"/>
        <dbReference type="ChEBI" id="CHEBI:43474"/>
        <dbReference type="ChEBI" id="CHEBI:83421"/>
        <dbReference type="EC" id="3.1.3.16"/>
    </reaction>
</comment>
<dbReference type="InterPro" id="IPR015655">
    <property type="entry name" value="PP2C"/>
</dbReference>
<dbReference type="PROSITE" id="PS51746">
    <property type="entry name" value="PPM_2"/>
    <property type="match status" value="1"/>
</dbReference>
<reference evidence="10 11" key="1">
    <citation type="submission" date="2020-07" db="EMBL/GenBank/DDBJ databases">
        <title>Genomic Encyclopedia of Type Strains, Phase IV (KMG-IV): sequencing the most valuable type-strain genomes for metagenomic binning, comparative biology and taxonomic classification.</title>
        <authorList>
            <person name="Goeker M."/>
        </authorList>
    </citation>
    <scope>NUCLEOTIDE SEQUENCE [LARGE SCALE GENOMIC DNA]</scope>
    <source>
        <strain evidence="10 11">DSM 15730</strain>
    </source>
</reference>
<feature type="domain" description="PPM-type phosphatase" evidence="9">
    <location>
        <begin position="2"/>
        <end position="242"/>
    </location>
</feature>
<gene>
    <name evidence="10" type="ORF">HNR31_000809</name>
</gene>
<evidence type="ECO:0000256" key="6">
    <source>
        <dbReference type="ARBA" id="ARBA00023211"/>
    </source>
</evidence>